<feature type="domain" description="Alpha-L-rhamnosidase concanavalin-like" evidence="4">
    <location>
        <begin position="338"/>
        <end position="436"/>
    </location>
</feature>
<dbReference type="Pfam" id="PF05592">
    <property type="entry name" value="Bac_rhamnosid"/>
    <property type="match status" value="1"/>
</dbReference>
<feature type="domain" description="Bacterial alpha-L-rhamnosidase N-terminal" evidence="5">
    <location>
        <begin position="159"/>
        <end position="328"/>
    </location>
</feature>
<name>A0AB39BHP8_9MICO</name>
<dbReference type="Gene3D" id="2.60.120.260">
    <property type="entry name" value="Galactose-binding domain-like"/>
    <property type="match status" value="2"/>
</dbReference>
<dbReference type="PIRSF" id="PIRSF010631">
    <property type="entry name" value="A-rhamnsds"/>
    <property type="match status" value="1"/>
</dbReference>
<dbReference type="EMBL" id="CP162511">
    <property type="protein sequence ID" value="XDI05661.1"/>
    <property type="molecule type" value="Genomic_DNA"/>
</dbReference>
<dbReference type="Pfam" id="PF08531">
    <property type="entry name" value="Bac_rhamnosid_N"/>
    <property type="match status" value="1"/>
</dbReference>
<proteinExistence type="predicted"/>
<gene>
    <name evidence="8" type="ORF">ABFY20_00815</name>
</gene>
<evidence type="ECO:0000259" key="6">
    <source>
        <dbReference type="Pfam" id="PF17389"/>
    </source>
</evidence>
<sequence length="899" mass="99213">MTDGQVAFSLLCDQLVEPTGVAGAVWLSWSLSNAADSAPEAVRVRVWRDGTRSAVDAWESEWMTPLTAGIRHGEDSLISNTRYAWSVEVRSSDGSSTRTSSVFLTGLVGAGRWQAQWIASGPQSVVRADPPSDDGLSYAVRYLPPTPYFRHEFTVRRDLERAVVHVTARGVYELFANGERVGDRELEPGWTDYSDRVEYQTYDITDALRVGPNAFGATVAAGWWHGYVGFDRRRQAEHYGAEPELLVQAHLCYSDGSEDVVASGEGWASSEGPIRFADLLMGQYVDDRVDLGDWTLPGGADSSWVPVRARDIGSSIPTSTPRPPIRAIEHRAGRIVHSEPDRILVDFGQNLVGRLNVTVSSLERGGSITIRHGETITPEGDLYVDNLRTAEATDRFVSSGRSATFAPTFTSHGFRFAELIGDVAALTDRDIEAVSVRSDNREVGTLTLNDEGLDQLHSNIVWGLRSNMVSIPTDCPQRDERLGWLADAQVFLPSAAYNANVSAFLTSWLRDVRYTQDDDGAFADVAPRLRLPQQAAPGWGDAGVIVPWTLYRLYGDIRVLQDSFESMLAWIGHIDRHNPDHLWRHAAGLNYGDWLGVEEETDRELLATAYFARSLELTAAAADVLHATSEAARLRALRLEVVDAFRREFLDSSTGVLRSDTQTAYCLALAFDLINPGELPLVASRLVDAVERRGPALTTGFIGVALLLPTLSLIGRSDLAWALARRREYPSWLYSVDHGATTIWERWDGWTTTDGFQSAQMNSFNHYSLGSIDEWFYAYAAGIRQSRNSLAFADLEMEPAVDAAVGHVAASFESPRGLIRSEWSYDGSTLEWDIELPPSCSATIVLAVSPRERVLLNGVELTLTAVETEPPLAAPLAGASPRYRWRVDPGRHRVTRLVT</sequence>
<evidence type="ECO:0000256" key="2">
    <source>
        <dbReference type="ARBA" id="ARBA00012652"/>
    </source>
</evidence>
<dbReference type="InterPro" id="IPR013737">
    <property type="entry name" value="Bac_rhamnosid_N"/>
</dbReference>
<dbReference type="SUPFAM" id="SSF48208">
    <property type="entry name" value="Six-hairpin glycosidases"/>
    <property type="match status" value="1"/>
</dbReference>
<protein>
    <recommendedName>
        <fullName evidence="2">alpha-L-rhamnosidase</fullName>
        <ecNumber evidence="2">3.2.1.40</ecNumber>
    </recommendedName>
</protein>
<dbReference type="Pfam" id="PF17389">
    <property type="entry name" value="Bac_rhamnosid6H"/>
    <property type="match status" value="1"/>
</dbReference>
<dbReference type="Gene3D" id="2.60.40.10">
    <property type="entry name" value="Immunoglobulins"/>
    <property type="match status" value="1"/>
</dbReference>
<reference evidence="8" key="1">
    <citation type="submission" date="2024-05" db="EMBL/GenBank/DDBJ databases">
        <title>Herbiconiux sp. A18JL235.</title>
        <authorList>
            <person name="Zhang G."/>
        </authorList>
    </citation>
    <scope>NUCLEOTIDE SEQUENCE</scope>
    <source>
        <strain evidence="8">A18JL235</strain>
    </source>
</reference>
<evidence type="ECO:0000259" key="5">
    <source>
        <dbReference type="Pfam" id="PF08531"/>
    </source>
</evidence>
<dbReference type="InterPro" id="IPR013783">
    <property type="entry name" value="Ig-like_fold"/>
</dbReference>
<dbReference type="InterPro" id="IPR008928">
    <property type="entry name" value="6-hairpin_glycosidase_sf"/>
</dbReference>
<organism evidence="8">
    <name type="scientific">Herbiconiux sp. A18JL235</name>
    <dbReference type="NCBI Taxonomy" id="3152363"/>
    <lineage>
        <taxon>Bacteria</taxon>
        <taxon>Bacillati</taxon>
        <taxon>Actinomycetota</taxon>
        <taxon>Actinomycetes</taxon>
        <taxon>Micrococcales</taxon>
        <taxon>Microbacteriaceae</taxon>
        <taxon>Herbiconiux</taxon>
    </lineage>
</organism>
<dbReference type="AlphaFoldDB" id="A0AB39BHP8"/>
<evidence type="ECO:0000259" key="7">
    <source>
        <dbReference type="Pfam" id="PF17390"/>
    </source>
</evidence>
<dbReference type="InterPro" id="IPR035396">
    <property type="entry name" value="Bac_rhamnosid6H"/>
</dbReference>
<evidence type="ECO:0000256" key="3">
    <source>
        <dbReference type="ARBA" id="ARBA00022801"/>
    </source>
</evidence>
<dbReference type="InterPro" id="IPR008902">
    <property type="entry name" value="Rhamnosid_concanavalin"/>
</dbReference>
<dbReference type="EC" id="3.2.1.40" evidence="2"/>
<comment type="catalytic activity">
    <reaction evidence="1">
        <text>Hydrolysis of terminal non-reducing alpha-L-rhamnose residues in alpha-L-rhamnosides.</text>
        <dbReference type="EC" id="3.2.1.40"/>
    </reaction>
</comment>
<dbReference type="Pfam" id="PF25788">
    <property type="entry name" value="Ig_Rha78A_N"/>
    <property type="match status" value="1"/>
</dbReference>
<dbReference type="Gene3D" id="1.50.10.10">
    <property type="match status" value="1"/>
</dbReference>
<accession>A0AB39BHP8</accession>
<dbReference type="InterPro" id="IPR016007">
    <property type="entry name" value="Alpha_rhamnosid"/>
</dbReference>
<dbReference type="GO" id="GO:0005975">
    <property type="term" value="P:carbohydrate metabolic process"/>
    <property type="evidence" value="ECO:0007669"/>
    <property type="project" value="InterPro"/>
</dbReference>
<feature type="domain" description="Alpha-L-rhamnosidase six-hairpin glycosidase" evidence="6">
    <location>
        <begin position="442"/>
        <end position="779"/>
    </location>
</feature>
<dbReference type="InterPro" id="IPR012341">
    <property type="entry name" value="6hp_glycosidase-like_sf"/>
</dbReference>
<dbReference type="PANTHER" id="PTHR33307:SF6">
    <property type="entry name" value="ALPHA-RHAMNOSIDASE (EUROFUNG)-RELATED"/>
    <property type="match status" value="1"/>
</dbReference>
<dbReference type="GO" id="GO:0030596">
    <property type="term" value="F:alpha-L-rhamnosidase activity"/>
    <property type="evidence" value="ECO:0007669"/>
    <property type="project" value="UniProtKB-EC"/>
</dbReference>
<dbReference type="RefSeq" id="WP_368498049.1">
    <property type="nucleotide sequence ID" value="NZ_CP162511.1"/>
</dbReference>
<evidence type="ECO:0000313" key="8">
    <source>
        <dbReference type="EMBL" id="XDI05661.1"/>
    </source>
</evidence>
<dbReference type="InterPro" id="IPR035398">
    <property type="entry name" value="Bac_rhamnosid_C"/>
</dbReference>
<feature type="domain" description="Alpha-L-rhamnosidase C-terminal" evidence="7">
    <location>
        <begin position="791"/>
        <end position="853"/>
    </location>
</feature>
<evidence type="ECO:0000259" key="4">
    <source>
        <dbReference type="Pfam" id="PF05592"/>
    </source>
</evidence>
<dbReference type="Gene3D" id="2.60.420.10">
    <property type="entry name" value="Maltose phosphorylase, domain 3"/>
    <property type="match status" value="1"/>
</dbReference>
<evidence type="ECO:0000256" key="1">
    <source>
        <dbReference type="ARBA" id="ARBA00001445"/>
    </source>
</evidence>
<dbReference type="Pfam" id="PF17390">
    <property type="entry name" value="Bac_rhamnosid_C"/>
    <property type="match status" value="1"/>
</dbReference>
<keyword evidence="3 8" id="KW-0378">Hydrolase</keyword>
<dbReference type="PANTHER" id="PTHR33307">
    <property type="entry name" value="ALPHA-RHAMNOSIDASE (EUROFUNG)"/>
    <property type="match status" value="1"/>
</dbReference>